<accession>A0ABQ9XGQ2</accession>
<reference evidence="1 2" key="1">
    <citation type="journal article" date="2022" name="bioRxiv">
        <title>Genomics of Preaxostyla Flagellates Illuminates Evolutionary Transitions and the Path Towards Mitochondrial Loss.</title>
        <authorList>
            <person name="Novak L.V.F."/>
            <person name="Treitli S.C."/>
            <person name="Pyrih J."/>
            <person name="Halakuc P."/>
            <person name="Pipaliya S.V."/>
            <person name="Vacek V."/>
            <person name="Brzon O."/>
            <person name="Soukal P."/>
            <person name="Eme L."/>
            <person name="Dacks J.B."/>
            <person name="Karnkowska A."/>
            <person name="Elias M."/>
            <person name="Hampl V."/>
        </authorList>
    </citation>
    <scope>NUCLEOTIDE SEQUENCE [LARGE SCALE GENOMIC DNA]</scope>
    <source>
        <strain evidence="1">NAU3</strain>
        <tissue evidence="1">Gut</tissue>
    </source>
</reference>
<evidence type="ECO:0000313" key="1">
    <source>
        <dbReference type="EMBL" id="KAK2951628.1"/>
    </source>
</evidence>
<gene>
    <name evidence="1" type="ORF">BLNAU_13367</name>
</gene>
<keyword evidence="2" id="KW-1185">Reference proteome</keyword>
<dbReference type="Proteomes" id="UP001281761">
    <property type="component" value="Unassembled WGS sequence"/>
</dbReference>
<evidence type="ECO:0000313" key="2">
    <source>
        <dbReference type="Proteomes" id="UP001281761"/>
    </source>
</evidence>
<comment type="caution">
    <text evidence="1">The sequence shown here is derived from an EMBL/GenBank/DDBJ whole genome shotgun (WGS) entry which is preliminary data.</text>
</comment>
<proteinExistence type="predicted"/>
<organism evidence="1 2">
    <name type="scientific">Blattamonas nauphoetae</name>
    <dbReference type="NCBI Taxonomy" id="2049346"/>
    <lineage>
        <taxon>Eukaryota</taxon>
        <taxon>Metamonada</taxon>
        <taxon>Preaxostyla</taxon>
        <taxon>Oxymonadida</taxon>
        <taxon>Blattamonas</taxon>
    </lineage>
</organism>
<sequence length="320" mass="36312">MNLDELPTHCAIAESCGLVSALSGIISSHSSVGLRSFASGMLAFIQNAIGSRESQKTEHCHLKSHRHKSSLENQMNDLKEEFHELRTTMCNMATQIAEHFGRMDSRLMKYDSILGRLDLTMKSDFLRESRFQRRSKTGADAIEIFDEDFFIKTGNTFRLRERPENEDTNFIPKTLFSPLITSDVAQLSFTVTTSFDGNRYGAVNPHLLDTGTQNDIWNQYYGVACWATFYRSPAVIQGIRAPPQQYTREYLLEADCRVGQQTLKHSSGRRVDDEIYVNIPLPFRFAINIYHPSDSVTIKSLTFTTKPTLKGGARKKEFGD</sequence>
<dbReference type="EMBL" id="JARBJD010000115">
    <property type="protein sequence ID" value="KAK2951628.1"/>
    <property type="molecule type" value="Genomic_DNA"/>
</dbReference>
<name>A0ABQ9XGQ2_9EUKA</name>
<protein>
    <submittedName>
        <fullName evidence="1">Uncharacterized protein</fullName>
    </submittedName>
</protein>